<dbReference type="FunFam" id="1.10.10.60:FF:000119">
    <property type="entry name" value="Transcription factor GAMYB"/>
    <property type="match status" value="1"/>
</dbReference>
<feature type="compositionally biased region" description="Basic and acidic residues" evidence="12">
    <location>
        <begin position="21"/>
        <end position="32"/>
    </location>
</feature>
<reference evidence="15 16" key="1">
    <citation type="submission" date="2023-10" db="EMBL/GenBank/DDBJ databases">
        <title>Chromosome-scale genome assembly provides insights into flower coloration mechanisms of Canna indica.</title>
        <authorList>
            <person name="Li C."/>
        </authorList>
    </citation>
    <scope>NUCLEOTIDE SEQUENCE [LARGE SCALE GENOMIC DNA]</scope>
    <source>
        <tissue evidence="15">Flower</tissue>
    </source>
</reference>
<feature type="domain" description="HTH myb-type" evidence="14">
    <location>
        <begin position="50"/>
        <end position="102"/>
    </location>
</feature>
<keyword evidence="7" id="KW-0010">Activator</keyword>
<feature type="domain" description="HTH myb-type" evidence="14">
    <location>
        <begin position="103"/>
        <end position="157"/>
    </location>
</feature>
<evidence type="ECO:0000256" key="12">
    <source>
        <dbReference type="SAM" id="MobiDB-lite"/>
    </source>
</evidence>
<dbReference type="EMBL" id="CP136890">
    <property type="protein sequence ID" value="WOK95574.1"/>
    <property type="molecule type" value="Genomic_DNA"/>
</dbReference>
<feature type="domain" description="Myb-like" evidence="13">
    <location>
        <begin position="50"/>
        <end position="102"/>
    </location>
</feature>
<dbReference type="PANTHER" id="PTHR47995:SF18">
    <property type="entry name" value="TRANSCRIPTION FACTOR MYB65"/>
    <property type="match status" value="1"/>
</dbReference>
<keyword evidence="2" id="KW-0677">Repeat</keyword>
<dbReference type="PROSITE" id="PS51294">
    <property type="entry name" value="HTH_MYB"/>
    <property type="match status" value="2"/>
</dbReference>
<evidence type="ECO:0000256" key="11">
    <source>
        <dbReference type="ARBA" id="ARBA00078675"/>
    </source>
</evidence>
<keyword evidence="16" id="KW-1185">Reference proteome</keyword>
<dbReference type="InterPro" id="IPR017930">
    <property type="entry name" value="Myb_dom"/>
</dbReference>
<evidence type="ECO:0000256" key="1">
    <source>
        <dbReference type="ARBA" id="ARBA00004123"/>
    </source>
</evidence>
<dbReference type="Proteomes" id="UP001327560">
    <property type="component" value="Chromosome 1"/>
</dbReference>
<evidence type="ECO:0000256" key="2">
    <source>
        <dbReference type="ARBA" id="ARBA00022737"/>
    </source>
</evidence>
<dbReference type="GO" id="GO:0030154">
    <property type="term" value="P:cell differentiation"/>
    <property type="evidence" value="ECO:0007669"/>
    <property type="project" value="UniProtKB-KW"/>
</dbReference>
<sequence>MRNSGAISVFRFWPMNQIPDDSDKRMIPKDQMDSPSIEEGSSVGSLNGGNPVLKKGPWTSAEDAILMDYVKRHGEGNWNAVQKHTGLSRCGKSCRLRWANHLRPNLKKGAFTPEEEQLIVELHAKMGNKWARMAGHLPGRTDNEIKNYWNTRVKRRQRAGLPLYPPNLCYQIADENQRCNNSSEYFYYGKHPTDSLLGSDFDICDTVFDNFDADHSALAYARPFSDAAVTSMLSKKFGSQKYFLVDPTVSSMKRPRDSESLFPALHSNFSNGHSRFGHPFLEPLRKMQRTSGLGYHCDPDPSSKNLQSFGSAIPSSHAFLNGTFSASSPSSGTVKLELPSLQHTEIDGSSWLACSSTPLVVVDTYGESAPATVSLQTDCVSPHNSGLLDALVHEAQVISCAKKEPSEKRLGSVIIPDNVVKSSELSISEKKFEEFNDPISPLGCSAASIFSEFTPLIGGSSLDELPHSNAASSSGDILMTAEHVSSPIDGDKDILIEGVSVQPDAFVGSPWFEDNSLQPDAKDYSIFDDAIAIFMGQDLSNDYNPLPAGRSSAHMQAFGLDSCPWNNMPNACQMP</sequence>
<evidence type="ECO:0000256" key="5">
    <source>
        <dbReference type="ARBA" id="ARBA00023089"/>
    </source>
</evidence>
<keyword evidence="9" id="KW-0539">Nucleus</keyword>
<keyword evidence="4" id="KW-0805">Transcription regulation</keyword>
<evidence type="ECO:0000256" key="10">
    <source>
        <dbReference type="ARBA" id="ARBA00071221"/>
    </source>
</evidence>
<evidence type="ECO:0000259" key="14">
    <source>
        <dbReference type="PROSITE" id="PS51294"/>
    </source>
</evidence>
<protein>
    <recommendedName>
        <fullName evidence="10">Transcription factor GAMYB</fullName>
    </recommendedName>
    <alternativeName>
        <fullName evidence="11">OsGAMyb</fullName>
    </alternativeName>
</protein>
<dbReference type="FunFam" id="1.10.10.60:FF:000001">
    <property type="entry name" value="MYB-related transcription factor"/>
    <property type="match status" value="1"/>
</dbReference>
<name>A0AAQ3Q4C1_9LILI</name>
<dbReference type="PROSITE" id="PS50090">
    <property type="entry name" value="MYB_LIKE"/>
    <property type="match status" value="2"/>
</dbReference>
<evidence type="ECO:0000313" key="16">
    <source>
        <dbReference type="Proteomes" id="UP001327560"/>
    </source>
</evidence>
<accession>A0AAQ3Q4C1</accession>
<dbReference type="PANTHER" id="PTHR47995">
    <property type="entry name" value="TRANSCRIPTION FACTOR MYB33-RELATED"/>
    <property type="match status" value="1"/>
</dbReference>
<dbReference type="GO" id="GO:0003677">
    <property type="term" value="F:DNA binding"/>
    <property type="evidence" value="ECO:0007669"/>
    <property type="project" value="UniProtKB-KW"/>
</dbReference>
<keyword evidence="5" id="KW-0287">Flowering</keyword>
<evidence type="ECO:0000256" key="9">
    <source>
        <dbReference type="ARBA" id="ARBA00023242"/>
    </source>
</evidence>
<feature type="domain" description="Myb-like" evidence="13">
    <location>
        <begin position="103"/>
        <end position="153"/>
    </location>
</feature>
<dbReference type="SUPFAM" id="SSF46689">
    <property type="entry name" value="Homeodomain-like"/>
    <property type="match status" value="1"/>
</dbReference>
<dbReference type="GO" id="GO:0009555">
    <property type="term" value="P:pollen development"/>
    <property type="evidence" value="ECO:0007669"/>
    <property type="project" value="UniProtKB-ARBA"/>
</dbReference>
<dbReference type="InterPro" id="IPR009057">
    <property type="entry name" value="Homeodomain-like_sf"/>
</dbReference>
<dbReference type="GO" id="GO:0009908">
    <property type="term" value="P:flower development"/>
    <property type="evidence" value="ECO:0007669"/>
    <property type="project" value="UniProtKB-KW"/>
</dbReference>
<keyword evidence="8" id="KW-0804">Transcription</keyword>
<dbReference type="Gene3D" id="1.10.10.60">
    <property type="entry name" value="Homeodomain-like"/>
    <property type="match status" value="2"/>
</dbReference>
<evidence type="ECO:0000256" key="6">
    <source>
        <dbReference type="ARBA" id="ARBA00023125"/>
    </source>
</evidence>
<proteinExistence type="predicted"/>
<dbReference type="CDD" id="cd00167">
    <property type="entry name" value="SANT"/>
    <property type="match status" value="2"/>
</dbReference>
<evidence type="ECO:0000259" key="13">
    <source>
        <dbReference type="PROSITE" id="PS50090"/>
    </source>
</evidence>
<dbReference type="Pfam" id="PF00249">
    <property type="entry name" value="Myb_DNA-binding"/>
    <property type="match status" value="2"/>
</dbReference>
<evidence type="ECO:0000256" key="7">
    <source>
        <dbReference type="ARBA" id="ARBA00023159"/>
    </source>
</evidence>
<evidence type="ECO:0000256" key="3">
    <source>
        <dbReference type="ARBA" id="ARBA00022782"/>
    </source>
</evidence>
<dbReference type="GO" id="GO:0005634">
    <property type="term" value="C:nucleus"/>
    <property type="evidence" value="ECO:0007669"/>
    <property type="project" value="UniProtKB-SubCell"/>
</dbReference>
<dbReference type="InterPro" id="IPR001005">
    <property type="entry name" value="SANT/Myb"/>
</dbReference>
<dbReference type="AlphaFoldDB" id="A0AAQ3Q4C1"/>
<evidence type="ECO:0000256" key="4">
    <source>
        <dbReference type="ARBA" id="ARBA00023015"/>
    </source>
</evidence>
<evidence type="ECO:0000313" key="15">
    <source>
        <dbReference type="EMBL" id="WOK95574.1"/>
    </source>
</evidence>
<keyword evidence="3" id="KW-0221">Differentiation</keyword>
<dbReference type="SMART" id="SM00717">
    <property type="entry name" value="SANT"/>
    <property type="match status" value="2"/>
</dbReference>
<feature type="region of interest" description="Disordered" evidence="12">
    <location>
        <begin position="20"/>
        <end position="54"/>
    </location>
</feature>
<gene>
    <name evidence="15" type="ORF">Cni_G04281</name>
</gene>
<comment type="subcellular location">
    <subcellularLocation>
        <location evidence="1">Nucleus</location>
    </subcellularLocation>
</comment>
<keyword evidence="6" id="KW-0238">DNA-binding</keyword>
<organism evidence="15 16">
    <name type="scientific">Canna indica</name>
    <name type="common">Indian-shot</name>
    <dbReference type="NCBI Taxonomy" id="4628"/>
    <lineage>
        <taxon>Eukaryota</taxon>
        <taxon>Viridiplantae</taxon>
        <taxon>Streptophyta</taxon>
        <taxon>Embryophyta</taxon>
        <taxon>Tracheophyta</taxon>
        <taxon>Spermatophyta</taxon>
        <taxon>Magnoliopsida</taxon>
        <taxon>Liliopsida</taxon>
        <taxon>Zingiberales</taxon>
        <taxon>Cannaceae</taxon>
        <taxon>Canna</taxon>
    </lineage>
</organism>
<evidence type="ECO:0000256" key="8">
    <source>
        <dbReference type="ARBA" id="ARBA00023163"/>
    </source>
</evidence>